<protein>
    <recommendedName>
        <fullName evidence="2">Reverse transcriptase Ty1/copia-type domain-containing protein</fullName>
    </recommendedName>
</protein>
<name>A0AAW2PGU5_SESRA</name>
<reference evidence="1" key="1">
    <citation type="submission" date="2020-06" db="EMBL/GenBank/DDBJ databases">
        <authorList>
            <person name="Li T."/>
            <person name="Hu X."/>
            <person name="Zhang T."/>
            <person name="Song X."/>
            <person name="Zhang H."/>
            <person name="Dai N."/>
            <person name="Sheng W."/>
            <person name="Hou X."/>
            <person name="Wei L."/>
        </authorList>
    </citation>
    <scope>NUCLEOTIDE SEQUENCE</scope>
    <source>
        <strain evidence="1">G02</strain>
        <tissue evidence="1">Leaf</tissue>
    </source>
</reference>
<organism evidence="1">
    <name type="scientific">Sesamum radiatum</name>
    <name type="common">Black benniseed</name>
    <dbReference type="NCBI Taxonomy" id="300843"/>
    <lineage>
        <taxon>Eukaryota</taxon>
        <taxon>Viridiplantae</taxon>
        <taxon>Streptophyta</taxon>
        <taxon>Embryophyta</taxon>
        <taxon>Tracheophyta</taxon>
        <taxon>Spermatophyta</taxon>
        <taxon>Magnoliopsida</taxon>
        <taxon>eudicotyledons</taxon>
        <taxon>Gunneridae</taxon>
        <taxon>Pentapetalae</taxon>
        <taxon>asterids</taxon>
        <taxon>lamiids</taxon>
        <taxon>Lamiales</taxon>
        <taxon>Pedaliaceae</taxon>
        <taxon>Sesamum</taxon>
    </lineage>
</organism>
<proteinExistence type="predicted"/>
<sequence>MFTSSKCFRSGSITVSDPYLTDQEEVAFKEPANESRTELVDNIRRSNRTLTKPAWMKVYHCDFTVTKHSAPLVSNISPARNCFLASLTHLQEPKNFVHAQQSPEWKKVMNAEFEALEKNQIWEVIPFPEGKKAIGCRSVYKLKVKGDGSIDKCKAHLVAKGHNQVEGIDTSTTSHL</sequence>
<comment type="caution">
    <text evidence="1">The sequence shown here is derived from an EMBL/GenBank/DDBJ whole genome shotgun (WGS) entry which is preliminary data.</text>
</comment>
<dbReference type="AlphaFoldDB" id="A0AAW2PGU5"/>
<reference evidence="1" key="2">
    <citation type="journal article" date="2024" name="Plant">
        <title>Genomic evolution and insights into agronomic trait innovations of Sesamum species.</title>
        <authorList>
            <person name="Miao H."/>
            <person name="Wang L."/>
            <person name="Qu L."/>
            <person name="Liu H."/>
            <person name="Sun Y."/>
            <person name="Le M."/>
            <person name="Wang Q."/>
            <person name="Wei S."/>
            <person name="Zheng Y."/>
            <person name="Lin W."/>
            <person name="Duan Y."/>
            <person name="Cao H."/>
            <person name="Xiong S."/>
            <person name="Wang X."/>
            <person name="Wei L."/>
            <person name="Li C."/>
            <person name="Ma Q."/>
            <person name="Ju M."/>
            <person name="Zhao R."/>
            <person name="Li G."/>
            <person name="Mu C."/>
            <person name="Tian Q."/>
            <person name="Mei H."/>
            <person name="Zhang T."/>
            <person name="Gao T."/>
            <person name="Zhang H."/>
        </authorList>
    </citation>
    <scope>NUCLEOTIDE SEQUENCE</scope>
    <source>
        <strain evidence="1">G02</strain>
    </source>
</reference>
<evidence type="ECO:0000313" key="1">
    <source>
        <dbReference type="EMBL" id="KAL0355457.1"/>
    </source>
</evidence>
<dbReference type="EMBL" id="JACGWJ010000017">
    <property type="protein sequence ID" value="KAL0355457.1"/>
    <property type="molecule type" value="Genomic_DNA"/>
</dbReference>
<evidence type="ECO:0008006" key="2">
    <source>
        <dbReference type="Google" id="ProtNLM"/>
    </source>
</evidence>
<gene>
    <name evidence="1" type="ORF">Sradi_3992600</name>
</gene>
<accession>A0AAW2PGU5</accession>